<keyword evidence="3" id="KW-1185">Reference proteome</keyword>
<dbReference type="AlphaFoldDB" id="A0A3N7HMT9"/>
<keyword evidence="1" id="KW-0472">Membrane</keyword>
<accession>A0A3N7HMT9</accession>
<keyword evidence="1" id="KW-1133">Transmembrane helix</keyword>
<protein>
    <submittedName>
        <fullName evidence="2">Uncharacterized protein</fullName>
    </submittedName>
</protein>
<evidence type="ECO:0000313" key="2">
    <source>
        <dbReference type="EMBL" id="RQP23488.1"/>
    </source>
</evidence>
<reference evidence="2 3" key="2">
    <citation type="submission" date="2018-12" db="EMBL/GenBank/DDBJ databases">
        <title>Rhizobacter gummiphilus sp. nov., a rubber-degrading bacterium isolated from the soil of a botanical garden in Japan.</title>
        <authorList>
            <person name="Shunsuke S.S."/>
        </authorList>
    </citation>
    <scope>NUCLEOTIDE SEQUENCE [LARGE SCALE GENOMIC DNA]</scope>
    <source>
        <strain evidence="2 3">S-16</strain>
    </source>
</reference>
<evidence type="ECO:0000256" key="1">
    <source>
        <dbReference type="SAM" id="Phobius"/>
    </source>
</evidence>
<feature type="transmembrane region" description="Helical" evidence="1">
    <location>
        <begin position="103"/>
        <end position="122"/>
    </location>
</feature>
<dbReference type="Proteomes" id="UP000267464">
    <property type="component" value="Unassembled WGS sequence"/>
</dbReference>
<feature type="transmembrane region" description="Helical" evidence="1">
    <location>
        <begin position="41"/>
        <end position="59"/>
    </location>
</feature>
<dbReference type="EMBL" id="QUSW01000004">
    <property type="protein sequence ID" value="RQP23488.1"/>
    <property type="molecule type" value="Genomic_DNA"/>
</dbReference>
<evidence type="ECO:0000313" key="3">
    <source>
        <dbReference type="Proteomes" id="UP000267464"/>
    </source>
</evidence>
<keyword evidence="1" id="KW-0812">Transmembrane</keyword>
<sequence length="125" mass="13003">MQHDHNNAFRLGAAMLSTVAGSILGLLVGAVLLYAGLTDSLSLPIAGGALAGVLAGAALPSGAMDFVEALVHFLIGILSAASRSVLDDADSSLFEGQSENSDWLRWAFAFGAMFAVVTWILLRIR</sequence>
<reference evidence="2 3" key="1">
    <citation type="submission" date="2018-08" db="EMBL/GenBank/DDBJ databases">
        <authorList>
            <person name="Khan S.A."/>
            <person name="Jeon C.O."/>
            <person name="Chun B.H."/>
            <person name="Jeong S.E."/>
        </authorList>
    </citation>
    <scope>NUCLEOTIDE SEQUENCE [LARGE SCALE GENOMIC DNA]</scope>
    <source>
        <strain evidence="2 3">S-16</strain>
    </source>
</reference>
<gene>
    <name evidence="2" type="ORF">DZC73_15140</name>
</gene>
<organism evidence="2 3">
    <name type="scientific">Piscinibacter terrae</name>
    <dbReference type="NCBI Taxonomy" id="2496871"/>
    <lineage>
        <taxon>Bacteria</taxon>
        <taxon>Pseudomonadati</taxon>
        <taxon>Pseudomonadota</taxon>
        <taxon>Betaproteobacteria</taxon>
        <taxon>Burkholderiales</taxon>
        <taxon>Sphaerotilaceae</taxon>
        <taxon>Piscinibacter</taxon>
    </lineage>
</organism>
<comment type="caution">
    <text evidence="2">The sequence shown here is derived from an EMBL/GenBank/DDBJ whole genome shotgun (WGS) entry which is preliminary data.</text>
</comment>
<dbReference type="RefSeq" id="WP_124541205.1">
    <property type="nucleotide sequence ID" value="NZ_QUSW01000004.1"/>
</dbReference>
<feature type="transmembrane region" description="Helical" evidence="1">
    <location>
        <begin position="12"/>
        <end position="35"/>
    </location>
</feature>
<name>A0A3N7HMT9_9BURK</name>
<proteinExistence type="predicted"/>